<feature type="compositionally biased region" description="Acidic residues" evidence="9">
    <location>
        <begin position="133"/>
        <end position="161"/>
    </location>
</feature>
<comment type="caution">
    <text evidence="11">The sequence shown here is derived from an EMBL/GenBank/DDBJ whole genome shotgun (WGS) entry which is preliminary data.</text>
</comment>
<dbReference type="Proteomes" id="UP000821853">
    <property type="component" value="Chromosome 2"/>
</dbReference>
<feature type="compositionally biased region" description="Basic residues" evidence="9">
    <location>
        <begin position="78"/>
        <end position="94"/>
    </location>
</feature>
<evidence type="ECO:0000256" key="2">
    <source>
        <dbReference type="ARBA" id="ARBA00022553"/>
    </source>
</evidence>
<feature type="compositionally biased region" description="Gly residues" evidence="9">
    <location>
        <begin position="120"/>
        <end position="132"/>
    </location>
</feature>
<feature type="compositionally biased region" description="Basic and acidic residues" evidence="9">
    <location>
        <begin position="319"/>
        <end position="330"/>
    </location>
</feature>
<feature type="coiled-coil region" evidence="8">
    <location>
        <begin position="522"/>
        <end position="556"/>
    </location>
</feature>
<name>A0A9J6FVA3_HAELO</name>
<dbReference type="Pfam" id="PF03126">
    <property type="entry name" value="Plus-3"/>
    <property type="match status" value="1"/>
</dbReference>
<dbReference type="SUPFAM" id="SSF159042">
    <property type="entry name" value="Plus3-like"/>
    <property type="match status" value="1"/>
</dbReference>
<evidence type="ECO:0000256" key="6">
    <source>
        <dbReference type="ARBA" id="ARBA00023163"/>
    </source>
</evidence>
<feature type="compositionally biased region" description="Basic and acidic residues" evidence="9">
    <location>
        <begin position="270"/>
        <end position="283"/>
    </location>
</feature>
<dbReference type="OMA" id="ISGCYAR"/>
<evidence type="ECO:0000256" key="5">
    <source>
        <dbReference type="ARBA" id="ARBA00023159"/>
    </source>
</evidence>
<dbReference type="AlphaFoldDB" id="A0A9J6FVA3"/>
<feature type="compositionally biased region" description="Low complexity" evidence="9">
    <location>
        <begin position="95"/>
        <end position="110"/>
    </location>
</feature>
<keyword evidence="3" id="KW-0805">Transcription regulation</keyword>
<evidence type="ECO:0000259" key="10">
    <source>
        <dbReference type="PROSITE" id="PS51360"/>
    </source>
</evidence>
<accession>A0A9J6FVA3</accession>
<keyword evidence="4 8" id="KW-0175">Coiled coil</keyword>
<keyword evidence="5" id="KW-0010">Activator</keyword>
<feature type="region of interest" description="Disordered" evidence="9">
    <location>
        <begin position="673"/>
        <end position="694"/>
    </location>
</feature>
<organism evidence="11 12">
    <name type="scientific">Haemaphysalis longicornis</name>
    <name type="common">Bush tick</name>
    <dbReference type="NCBI Taxonomy" id="44386"/>
    <lineage>
        <taxon>Eukaryota</taxon>
        <taxon>Metazoa</taxon>
        <taxon>Ecdysozoa</taxon>
        <taxon>Arthropoda</taxon>
        <taxon>Chelicerata</taxon>
        <taxon>Arachnida</taxon>
        <taxon>Acari</taxon>
        <taxon>Parasitiformes</taxon>
        <taxon>Ixodida</taxon>
        <taxon>Ixodoidea</taxon>
        <taxon>Ixodidae</taxon>
        <taxon>Haemaphysalinae</taxon>
        <taxon>Haemaphysalis</taxon>
    </lineage>
</organism>
<keyword evidence="7" id="KW-0539">Nucleus</keyword>
<evidence type="ECO:0000256" key="4">
    <source>
        <dbReference type="ARBA" id="ARBA00023054"/>
    </source>
</evidence>
<dbReference type="PROSITE" id="PS51360">
    <property type="entry name" value="PLUS3"/>
    <property type="match status" value="1"/>
</dbReference>
<dbReference type="EMBL" id="JABSTR010000004">
    <property type="protein sequence ID" value="KAH9366233.1"/>
    <property type="molecule type" value="Genomic_DNA"/>
</dbReference>
<keyword evidence="12" id="KW-1185">Reference proteome</keyword>
<dbReference type="PANTHER" id="PTHR13115">
    <property type="entry name" value="RNA POLYMERASE-ASSOCIATED PROTEIN RTF1 HOMOLOG"/>
    <property type="match status" value="1"/>
</dbReference>
<dbReference type="InterPro" id="IPR004343">
    <property type="entry name" value="Plus-3_dom"/>
</dbReference>
<evidence type="ECO:0000256" key="1">
    <source>
        <dbReference type="ARBA" id="ARBA00004642"/>
    </source>
</evidence>
<dbReference type="FunFam" id="3.90.70.200:FF:000001">
    <property type="entry name" value="RNA polymerase-associated protein RTF1 homolog"/>
    <property type="match status" value="1"/>
</dbReference>
<feature type="compositionally biased region" description="Acidic residues" evidence="9">
    <location>
        <begin position="62"/>
        <end position="71"/>
    </location>
</feature>
<evidence type="ECO:0000256" key="7">
    <source>
        <dbReference type="ARBA" id="ARBA00023242"/>
    </source>
</evidence>
<keyword evidence="2" id="KW-0597">Phosphoprotein</keyword>
<feature type="compositionally biased region" description="Basic and acidic residues" evidence="9">
    <location>
        <begin position="236"/>
        <end position="260"/>
    </location>
</feature>
<evidence type="ECO:0000256" key="9">
    <source>
        <dbReference type="SAM" id="MobiDB-lite"/>
    </source>
</evidence>
<reference evidence="11 12" key="1">
    <citation type="journal article" date="2020" name="Cell">
        <title>Large-Scale Comparative Analyses of Tick Genomes Elucidate Their Genetic Diversity and Vector Capacities.</title>
        <authorList>
            <consortium name="Tick Genome and Microbiome Consortium (TIGMIC)"/>
            <person name="Jia N."/>
            <person name="Wang J."/>
            <person name="Shi W."/>
            <person name="Du L."/>
            <person name="Sun Y."/>
            <person name="Zhan W."/>
            <person name="Jiang J.F."/>
            <person name="Wang Q."/>
            <person name="Zhang B."/>
            <person name="Ji P."/>
            <person name="Bell-Sakyi L."/>
            <person name="Cui X.M."/>
            <person name="Yuan T.T."/>
            <person name="Jiang B.G."/>
            <person name="Yang W.F."/>
            <person name="Lam T.T."/>
            <person name="Chang Q.C."/>
            <person name="Ding S.J."/>
            <person name="Wang X.J."/>
            <person name="Zhu J.G."/>
            <person name="Ruan X.D."/>
            <person name="Zhao L."/>
            <person name="Wei J.T."/>
            <person name="Ye R.Z."/>
            <person name="Que T.C."/>
            <person name="Du C.H."/>
            <person name="Zhou Y.H."/>
            <person name="Cheng J.X."/>
            <person name="Dai P.F."/>
            <person name="Guo W.B."/>
            <person name="Han X.H."/>
            <person name="Huang E.J."/>
            <person name="Li L.F."/>
            <person name="Wei W."/>
            <person name="Gao Y.C."/>
            <person name="Liu J.Z."/>
            <person name="Shao H.Z."/>
            <person name="Wang X."/>
            <person name="Wang C.C."/>
            <person name="Yang T.C."/>
            <person name="Huo Q.B."/>
            <person name="Li W."/>
            <person name="Chen H.Y."/>
            <person name="Chen S.E."/>
            <person name="Zhou L.G."/>
            <person name="Ni X.B."/>
            <person name="Tian J.H."/>
            <person name="Sheng Y."/>
            <person name="Liu T."/>
            <person name="Pan Y.S."/>
            <person name="Xia L.Y."/>
            <person name="Li J."/>
            <person name="Zhao F."/>
            <person name="Cao W.C."/>
        </authorList>
    </citation>
    <scope>NUCLEOTIDE SEQUENCE [LARGE SCALE GENOMIC DNA]</scope>
    <source>
        <strain evidence="11">HaeL-2018</strain>
    </source>
</reference>
<evidence type="ECO:0000313" key="11">
    <source>
        <dbReference type="EMBL" id="KAH9366233.1"/>
    </source>
</evidence>
<sequence length="704" mass="79453">MVKRKNRVVLESSSGESDSPDDLDGELLLLAKKKRSESESSPPKPQPEESYKSGAAAYSDSETSESDDDWTVDGKGGAKSRKGKLSKKTVRKSRSSGSEAENKSGASSSSEPEEGEVSDSGGGSSAPAGGSGSDDDDDDDDPEEEEFNDGYDENLLGDEEDQARLAQMTEKEREQELFNRIEKREVLKTRFEIEKKLRLAKRNEQKRKAKKEEGGSSTSKGGDGVPASSRCKERRRMVEERKDKLDKKAQAIKDLKAEREKKRKQMQEQLQKEEEEKEKRKSQEDEDSQAQTSRKLKASDIYSDDDDDDASDRDDEEDNKAGGDTSERRRSSSSSSSSSEDEEEAKPQIVSTKEEVSKIRLSRHKLERWVHAPFFAKTVIGCFVRIGIGSNNGRAVYRVAQITDVVETAKVYALGRSRTNKGLRLKHGKQERVFRLEFVSNQDFTDSEFQKWREVMNLEGVAFPTTEEVTRKLKDVQDALNYQYKESDVETIVSEKQRFQRNPRNYAVKKTQLMKQKEMAMLKGDQEEAQRLAGELEQLEERARELDKQRTSTISAISYINERNRMKNIVEIERAILEEAKLNKEKADDPFTRRKCAPSLVTKTRGADVKPAPVASPPKTKPEEPVVSSLPVMEVPTRKQQQDPQQQRSEEDMFSAHDFDIKIDLDISVSTAPSAVARPSTGARPAPPKRSLNLEEYKKLRGLI</sequence>
<feature type="region of interest" description="Disordered" evidence="9">
    <location>
        <begin position="1"/>
        <end position="176"/>
    </location>
</feature>
<comment type="subcellular location">
    <subcellularLocation>
        <location evidence="1">Nucleus</location>
        <location evidence="1">Nucleoplasm</location>
    </subcellularLocation>
</comment>
<proteinExistence type="predicted"/>
<evidence type="ECO:0000256" key="3">
    <source>
        <dbReference type="ARBA" id="ARBA00023015"/>
    </source>
</evidence>
<evidence type="ECO:0000256" key="8">
    <source>
        <dbReference type="SAM" id="Coils"/>
    </source>
</evidence>
<dbReference type="GO" id="GO:0016593">
    <property type="term" value="C:Cdc73/Paf1 complex"/>
    <property type="evidence" value="ECO:0007669"/>
    <property type="project" value="TreeGrafter"/>
</dbReference>
<feature type="compositionally biased region" description="Basic and acidic residues" evidence="9">
    <location>
        <begin position="192"/>
        <end position="203"/>
    </location>
</feature>
<dbReference type="Gene3D" id="3.90.70.200">
    <property type="entry name" value="Plus-3 domain"/>
    <property type="match status" value="1"/>
</dbReference>
<feature type="region of interest" description="Disordered" evidence="9">
    <location>
        <begin position="596"/>
        <end position="655"/>
    </location>
</feature>
<dbReference type="GO" id="GO:1990269">
    <property type="term" value="F:RNA polymerase II C-terminal domain phosphoserine binding"/>
    <property type="evidence" value="ECO:0007669"/>
    <property type="project" value="TreeGrafter"/>
</dbReference>
<dbReference type="VEuPathDB" id="VectorBase:HLOH_061523"/>
<gene>
    <name evidence="11" type="ORF">HPB48_001738</name>
</gene>
<dbReference type="SMART" id="SM00719">
    <property type="entry name" value="Plus3"/>
    <property type="match status" value="1"/>
</dbReference>
<dbReference type="OrthoDB" id="166375at2759"/>
<dbReference type="GO" id="GO:0003677">
    <property type="term" value="F:DNA binding"/>
    <property type="evidence" value="ECO:0007669"/>
    <property type="project" value="InterPro"/>
</dbReference>
<feature type="compositionally biased region" description="Acidic residues" evidence="9">
    <location>
        <begin position="302"/>
        <end position="318"/>
    </location>
</feature>
<feature type="region of interest" description="Disordered" evidence="9">
    <location>
        <begin position="192"/>
        <end position="354"/>
    </location>
</feature>
<keyword evidence="6" id="KW-0804">Transcription</keyword>
<feature type="domain" description="Plus3" evidence="10">
    <location>
        <begin position="350"/>
        <end position="481"/>
    </location>
</feature>
<dbReference type="InterPro" id="IPR036128">
    <property type="entry name" value="Plus3-like_sf"/>
</dbReference>
<dbReference type="PANTHER" id="PTHR13115:SF8">
    <property type="entry name" value="RNA POLYMERASE-ASSOCIATED PROTEIN RTF1 HOMOLOG"/>
    <property type="match status" value="1"/>
</dbReference>
<protein>
    <recommendedName>
        <fullName evidence="10">Plus3 domain-containing protein</fullName>
    </recommendedName>
</protein>
<evidence type="ECO:0000313" key="12">
    <source>
        <dbReference type="Proteomes" id="UP000821853"/>
    </source>
</evidence>